<sequence length="155" mass="17627">MQSRHIQGSRFLGLRRTQQFWPGWLHHTSVFLASFLSLRRSWPPWPSRNGTLSARHLRPNRSDMLAHALVMIRRSQGARAQSLRDTDKDARKTHRGLSPTEPATTDPGDNRGQSHLRGVRHLTISRVCTFKPDRMAACIHGESTSTKAGTKKLSW</sequence>
<dbReference type="Proteomes" id="UP000246740">
    <property type="component" value="Unassembled WGS sequence"/>
</dbReference>
<proteinExistence type="predicted"/>
<organism evidence="2 3">
    <name type="scientific">Testicularia cyperi</name>
    <dbReference type="NCBI Taxonomy" id="1882483"/>
    <lineage>
        <taxon>Eukaryota</taxon>
        <taxon>Fungi</taxon>
        <taxon>Dikarya</taxon>
        <taxon>Basidiomycota</taxon>
        <taxon>Ustilaginomycotina</taxon>
        <taxon>Ustilaginomycetes</taxon>
        <taxon>Ustilaginales</taxon>
        <taxon>Anthracoideaceae</taxon>
        <taxon>Testicularia</taxon>
    </lineage>
</organism>
<dbReference type="EMBL" id="KZ819194">
    <property type="protein sequence ID" value="PWY99699.1"/>
    <property type="molecule type" value="Genomic_DNA"/>
</dbReference>
<evidence type="ECO:0000313" key="3">
    <source>
        <dbReference type="Proteomes" id="UP000246740"/>
    </source>
</evidence>
<name>A0A317XPB0_9BASI</name>
<feature type="region of interest" description="Disordered" evidence="1">
    <location>
        <begin position="75"/>
        <end position="118"/>
    </location>
</feature>
<evidence type="ECO:0000256" key="1">
    <source>
        <dbReference type="SAM" id="MobiDB-lite"/>
    </source>
</evidence>
<gene>
    <name evidence="2" type="ORF">BCV70DRAFT_111867</name>
</gene>
<dbReference type="AlphaFoldDB" id="A0A317XPB0"/>
<keyword evidence="3" id="KW-1185">Reference proteome</keyword>
<reference evidence="2 3" key="1">
    <citation type="journal article" date="2018" name="Mol. Biol. Evol.">
        <title>Broad Genomic Sampling Reveals a Smut Pathogenic Ancestry of the Fungal Clade Ustilaginomycotina.</title>
        <authorList>
            <person name="Kijpornyongpan T."/>
            <person name="Mondo S.J."/>
            <person name="Barry K."/>
            <person name="Sandor L."/>
            <person name="Lee J."/>
            <person name="Lipzen A."/>
            <person name="Pangilinan J."/>
            <person name="LaButti K."/>
            <person name="Hainaut M."/>
            <person name="Henrissat B."/>
            <person name="Grigoriev I.V."/>
            <person name="Spatafora J.W."/>
            <person name="Aime M.C."/>
        </authorList>
    </citation>
    <scope>NUCLEOTIDE SEQUENCE [LARGE SCALE GENOMIC DNA]</scope>
    <source>
        <strain evidence="2 3">MCA 3645</strain>
    </source>
</reference>
<protein>
    <submittedName>
        <fullName evidence="2">Uncharacterized protein</fullName>
    </submittedName>
</protein>
<accession>A0A317XPB0</accession>
<dbReference type="InParanoid" id="A0A317XPB0"/>
<evidence type="ECO:0000313" key="2">
    <source>
        <dbReference type="EMBL" id="PWY99699.1"/>
    </source>
</evidence>